<keyword evidence="3 5" id="KW-1133">Transmembrane helix</keyword>
<organism evidence="7 8">
    <name type="scientific">Batillaria attramentaria</name>
    <dbReference type="NCBI Taxonomy" id="370345"/>
    <lineage>
        <taxon>Eukaryota</taxon>
        <taxon>Metazoa</taxon>
        <taxon>Spiralia</taxon>
        <taxon>Lophotrochozoa</taxon>
        <taxon>Mollusca</taxon>
        <taxon>Gastropoda</taxon>
        <taxon>Caenogastropoda</taxon>
        <taxon>Sorbeoconcha</taxon>
        <taxon>Cerithioidea</taxon>
        <taxon>Batillariidae</taxon>
        <taxon>Batillaria</taxon>
    </lineage>
</organism>
<dbReference type="AlphaFoldDB" id="A0ABD0JXE1"/>
<dbReference type="InterPro" id="IPR000832">
    <property type="entry name" value="GPCR_2_secretin-like"/>
</dbReference>
<feature type="transmembrane region" description="Helical" evidence="5">
    <location>
        <begin position="166"/>
        <end position="186"/>
    </location>
</feature>
<name>A0ABD0JXE1_9CAEN</name>
<accession>A0ABD0JXE1</accession>
<feature type="domain" description="G-protein coupled receptors family 2 profile 2" evidence="6">
    <location>
        <begin position="1"/>
        <end position="187"/>
    </location>
</feature>
<dbReference type="EMBL" id="JACVVK020000307">
    <property type="protein sequence ID" value="KAK7479260.1"/>
    <property type="molecule type" value="Genomic_DNA"/>
</dbReference>
<comment type="caution">
    <text evidence="7">The sequence shown here is derived from an EMBL/GenBank/DDBJ whole genome shotgun (WGS) entry which is preliminary data.</text>
</comment>
<proteinExistence type="predicted"/>
<feature type="non-terminal residue" evidence="7">
    <location>
        <position position="1"/>
    </location>
</feature>
<protein>
    <recommendedName>
        <fullName evidence="6">G-protein coupled receptors family 2 profile 2 domain-containing protein</fullName>
    </recommendedName>
</protein>
<dbReference type="PROSITE" id="PS00650">
    <property type="entry name" value="G_PROTEIN_RECEP_F2_2"/>
    <property type="match status" value="1"/>
</dbReference>
<reference evidence="7 8" key="1">
    <citation type="journal article" date="2023" name="Sci. Data">
        <title>Genome assembly of the Korean intertidal mud-creeper Batillaria attramentaria.</title>
        <authorList>
            <person name="Patra A.K."/>
            <person name="Ho P.T."/>
            <person name="Jun S."/>
            <person name="Lee S.J."/>
            <person name="Kim Y."/>
            <person name="Won Y.J."/>
        </authorList>
    </citation>
    <scope>NUCLEOTIDE SEQUENCE [LARGE SCALE GENOMIC DNA]</scope>
    <source>
        <strain evidence="7">Wonlab-2016</strain>
    </source>
</reference>
<dbReference type="PANTHER" id="PTHR45620">
    <property type="entry name" value="PDF RECEPTOR-LIKE PROTEIN-RELATED"/>
    <property type="match status" value="1"/>
</dbReference>
<dbReference type="PANTHER" id="PTHR45620:SF15">
    <property type="entry name" value="DIURETIC HORMONE 44 RECEPTOR 1-RELATED"/>
    <property type="match status" value="1"/>
</dbReference>
<evidence type="ECO:0000313" key="7">
    <source>
        <dbReference type="EMBL" id="KAK7479260.1"/>
    </source>
</evidence>
<evidence type="ECO:0000256" key="3">
    <source>
        <dbReference type="ARBA" id="ARBA00022989"/>
    </source>
</evidence>
<feature type="transmembrane region" description="Helical" evidence="5">
    <location>
        <begin position="135"/>
        <end position="154"/>
    </location>
</feature>
<evidence type="ECO:0000259" key="6">
    <source>
        <dbReference type="PROSITE" id="PS50261"/>
    </source>
</evidence>
<evidence type="ECO:0000313" key="8">
    <source>
        <dbReference type="Proteomes" id="UP001519460"/>
    </source>
</evidence>
<dbReference type="PROSITE" id="PS50261">
    <property type="entry name" value="G_PROTEIN_RECEP_F2_4"/>
    <property type="match status" value="1"/>
</dbReference>
<dbReference type="InterPro" id="IPR050332">
    <property type="entry name" value="GPCR_2"/>
</dbReference>
<comment type="subcellular location">
    <subcellularLocation>
        <location evidence="1">Membrane</location>
        <topology evidence="1">Multi-pass membrane protein</topology>
    </subcellularLocation>
</comment>
<keyword evidence="8" id="KW-1185">Reference proteome</keyword>
<feature type="transmembrane region" description="Helical" evidence="5">
    <location>
        <begin position="89"/>
        <end position="114"/>
    </location>
</feature>
<evidence type="ECO:0000256" key="2">
    <source>
        <dbReference type="ARBA" id="ARBA00022692"/>
    </source>
</evidence>
<dbReference type="Gene3D" id="1.20.1070.10">
    <property type="entry name" value="Rhodopsin 7-helix transmembrane proteins"/>
    <property type="match status" value="1"/>
</dbReference>
<dbReference type="Pfam" id="PF00002">
    <property type="entry name" value="7tm_2"/>
    <property type="match status" value="1"/>
</dbReference>
<dbReference type="GO" id="GO:0016020">
    <property type="term" value="C:membrane"/>
    <property type="evidence" value="ECO:0007669"/>
    <property type="project" value="UniProtKB-SubCell"/>
</dbReference>
<dbReference type="InterPro" id="IPR017983">
    <property type="entry name" value="GPCR_2_secretin-like_CS"/>
</dbReference>
<dbReference type="PRINTS" id="PR00249">
    <property type="entry name" value="GPCRSECRETIN"/>
</dbReference>
<sequence>WVCKTKVTIYQYLHMTNFFWMFVEGLYLFSMVVWAFSAGKIKHWHYVISPAAARWGIVPLVFVAIWAILKAVYDDLLCWLPHPDVTLDYIVHAPVCTILLCNLVFLATIIWVLVTKLRATNSLEIRQYRKAVRATLVLFPLLGLTYLLVFYMPASKESQFYRVMSYINAVLHTMQGLTIAIFYCFLNGEVQTLLRKKLSSIQDSRGLFTRHTKSSFIASPARSNCHALSMTSCNGRQPNGTQPKDKVRYHSETTTAVYPDDEAAERML</sequence>
<evidence type="ECO:0000256" key="5">
    <source>
        <dbReference type="SAM" id="Phobius"/>
    </source>
</evidence>
<dbReference type="Proteomes" id="UP001519460">
    <property type="component" value="Unassembled WGS sequence"/>
</dbReference>
<keyword evidence="4 5" id="KW-0472">Membrane</keyword>
<gene>
    <name evidence="7" type="ORF">BaRGS_00029508</name>
</gene>
<dbReference type="InterPro" id="IPR017981">
    <property type="entry name" value="GPCR_2-like_7TM"/>
</dbReference>
<feature type="transmembrane region" description="Helical" evidence="5">
    <location>
        <begin position="18"/>
        <end position="39"/>
    </location>
</feature>
<evidence type="ECO:0000256" key="4">
    <source>
        <dbReference type="ARBA" id="ARBA00023136"/>
    </source>
</evidence>
<feature type="transmembrane region" description="Helical" evidence="5">
    <location>
        <begin position="51"/>
        <end position="69"/>
    </location>
</feature>
<keyword evidence="2 5" id="KW-0812">Transmembrane</keyword>
<evidence type="ECO:0000256" key="1">
    <source>
        <dbReference type="ARBA" id="ARBA00004141"/>
    </source>
</evidence>